<dbReference type="EMBL" id="VUYU01000008">
    <property type="protein sequence ID" value="NHZ34652.1"/>
    <property type="molecule type" value="Genomic_DNA"/>
</dbReference>
<keyword evidence="2 4" id="KW-0575">Peroxidase</keyword>
<protein>
    <recommendedName>
        <fullName evidence="2">Catalase-related peroxidase</fullName>
        <ecNumber evidence="2">1.11.1.-</ecNumber>
    </recommendedName>
</protein>
<comment type="function">
    <text evidence="1">Decomposes hydrogen peroxide into water and oxygen; serves to protect cells from the toxic effects of hydrogen peroxide.</text>
</comment>
<keyword evidence="5" id="KW-1185">Reference proteome</keyword>
<keyword evidence="2" id="KW-0408">Iron</keyword>
<dbReference type="Pfam" id="PF00199">
    <property type="entry name" value="Catalase"/>
    <property type="match status" value="1"/>
</dbReference>
<comment type="similarity">
    <text evidence="2">Belongs to the catalase family.</text>
</comment>
<name>A0ABX0LR62_9BURK</name>
<organism evidence="4 5">
    <name type="scientific">Massilia rubra</name>
    <dbReference type="NCBI Taxonomy" id="2607910"/>
    <lineage>
        <taxon>Bacteria</taxon>
        <taxon>Pseudomonadati</taxon>
        <taxon>Pseudomonadota</taxon>
        <taxon>Betaproteobacteria</taxon>
        <taxon>Burkholderiales</taxon>
        <taxon>Oxalobacteraceae</taxon>
        <taxon>Telluria group</taxon>
        <taxon>Massilia</taxon>
    </lineage>
</organism>
<dbReference type="PIRSF" id="PIRSF000296">
    <property type="entry name" value="SrpA"/>
    <property type="match status" value="1"/>
</dbReference>
<dbReference type="Proteomes" id="UP000785613">
    <property type="component" value="Unassembled WGS sequence"/>
</dbReference>
<gene>
    <name evidence="4" type="ORF">F0185_13770</name>
</gene>
<dbReference type="InterPro" id="IPR020835">
    <property type="entry name" value="Catalase_sf"/>
</dbReference>
<dbReference type="PANTHER" id="PTHR11465:SF62">
    <property type="entry name" value="CATALASE T"/>
    <property type="match status" value="1"/>
</dbReference>
<comment type="caution">
    <text evidence="4">The sequence shown here is derived from an EMBL/GenBank/DDBJ whole genome shotgun (WGS) entry which is preliminary data.</text>
</comment>
<dbReference type="PRINTS" id="PR00067">
    <property type="entry name" value="CATALASE"/>
</dbReference>
<sequence>MKQPDLYEGLLDALYAIFGRHAGFRVTHAKGIVAHGSFTASPAAARLSRAAHLQGARVPLTLRFSNFSGVPSTADGDPDAGPQGLALRFLLDDGRHTDIVAHSYDGFPVATPEQFLGFLQGLAGAGGERPDPLPLDAFLARHPRAKRYLEAPKPAPASYLAQEYFGVNTVRLLDAAGAAVHGRYRIEPLEAPTAPPPAALPGTDFLGAELGERLRRAPARLRLVLQCAAPGDELDDGSLAWPRSGPDARPEIELGILSVETVEADGQVQAARQQALAFNPGQLIDGIEASGDPMLAARAELYRRAALRRRPVQA</sequence>
<dbReference type="EC" id="1.11.1.-" evidence="2"/>
<dbReference type="Gene3D" id="1.20.1280.120">
    <property type="match status" value="1"/>
</dbReference>
<evidence type="ECO:0000259" key="3">
    <source>
        <dbReference type="SMART" id="SM01060"/>
    </source>
</evidence>
<dbReference type="InterPro" id="IPR024168">
    <property type="entry name" value="Catalase_SrpA-type_pred"/>
</dbReference>
<keyword evidence="2" id="KW-0479">Metal-binding</keyword>
<keyword evidence="2 4" id="KW-0560">Oxidoreductase</keyword>
<proteinExistence type="inferred from homology"/>
<accession>A0ABX0LR62</accession>
<reference evidence="4 5" key="1">
    <citation type="submission" date="2019-09" db="EMBL/GenBank/DDBJ databases">
        <title>Taxonomy of Antarctic Massilia spp.: description of Massilia rubra sp. nov., Massilia aquatica sp. nov., Massilia mucilaginosa sp. nov., Massilia frigida sp. nov. isolated from streams, lakes and regoliths.</title>
        <authorList>
            <person name="Holochova P."/>
            <person name="Sedlacek I."/>
            <person name="Kralova S."/>
            <person name="Maslanova I."/>
            <person name="Busse H.-J."/>
            <person name="Stankova E."/>
            <person name="Vrbovska V."/>
            <person name="Kovarovic V."/>
            <person name="Bartak M."/>
            <person name="Svec P."/>
            <person name="Pantucek R."/>
        </authorList>
    </citation>
    <scope>NUCLEOTIDE SEQUENCE [LARGE SCALE GENOMIC DNA]</scope>
    <source>
        <strain evidence="4 5">CCM 8692</strain>
    </source>
</reference>
<dbReference type="SMART" id="SM01060">
    <property type="entry name" value="Catalase"/>
    <property type="match status" value="1"/>
</dbReference>
<feature type="domain" description="Catalase core" evidence="3">
    <location>
        <begin position="5"/>
        <end position="313"/>
    </location>
</feature>
<dbReference type="SUPFAM" id="SSF56634">
    <property type="entry name" value="Heme-dependent catalase-like"/>
    <property type="match status" value="1"/>
</dbReference>
<dbReference type="PROSITE" id="PS51402">
    <property type="entry name" value="CATALASE_3"/>
    <property type="match status" value="1"/>
</dbReference>
<dbReference type="GO" id="GO:0004096">
    <property type="term" value="F:catalase activity"/>
    <property type="evidence" value="ECO:0007669"/>
    <property type="project" value="UniProtKB-EC"/>
</dbReference>
<dbReference type="InterPro" id="IPR018028">
    <property type="entry name" value="Catalase"/>
</dbReference>
<comment type="cofactor">
    <cofactor evidence="2">
        <name>heme</name>
        <dbReference type="ChEBI" id="CHEBI:30413"/>
    </cofactor>
</comment>
<evidence type="ECO:0000313" key="5">
    <source>
        <dbReference type="Proteomes" id="UP000785613"/>
    </source>
</evidence>
<dbReference type="RefSeq" id="WP_167225349.1">
    <property type="nucleotide sequence ID" value="NZ_VUYU01000008.1"/>
</dbReference>
<comment type="function">
    <text evidence="2">Has an organic peroxide-dependent peroxidase activity.</text>
</comment>
<dbReference type="InterPro" id="IPR011614">
    <property type="entry name" value="Catalase_core"/>
</dbReference>
<keyword evidence="2" id="KW-0349">Heme</keyword>
<evidence type="ECO:0000256" key="1">
    <source>
        <dbReference type="ARBA" id="ARBA00002974"/>
    </source>
</evidence>
<dbReference type="Gene3D" id="2.40.180.10">
    <property type="entry name" value="Catalase core domain"/>
    <property type="match status" value="1"/>
</dbReference>
<dbReference type="PANTHER" id="PTHR11465">
    <property type="entry name" value="CATALASE"/>
    <property type="match status" value="1"/>
</dbReference>
<evidence type="ECO:0000256" key="2">
    <source>
        <dbReference type="PIRNR" id="PIRNR000296"/>
    </source>
</evidence>
<evidence type="ECO:0000313" key="4">
    <source>
        <dbReference type="EMBL" id="NHZ34652.1"/>
    </source>
</evidence>